<accession>A0A0B7H2F6</accession>
<proteinExistence type="predicted"/>
<name>A0A0B7H2F6_9FLAO</name>
<dbReference type="Proteomes" id="UP000038055">
    <property type="component" value="Unassembled WGS sequence"/>
</dbReference>
<dbReference type="EMBL" id="CDOD01000004">
    <property type="protein sequence ID" value="CEN32689.1"/>
    <property type="molecule type" value="Genomic_DNA"/>
</dbReference>
<gene>
    <name evidence="1" type="ORF">CCYN2B_120026</name>
</gene>
<reference evidence="2" key="1">
    <citation type="submission" date="2015-01" db="EMBL/GenBank/DDBJ databases">
        <authorList>
            <person name="MANFREDI Pablo"/>
        </authorList>
    </citation>
    <scope>NUCLEOTIDE SEQUENCE [LARGE SCALE GENOMIC DNA]</scope>
    <source>
        <strain evidence="2">Ccyn2B</strain>
    </source>
</reference>
<sequence>MNVVFIEKISISDTVFKIDYSFNYFHSDLVEKERSRIQIKGLSPLRI</sequence>
<evidence type="ECO:0000313" key="2">
    <source>
        <dbReference type="Proteomes" id="UP000038055"/>
    </source>
</evidence>
<dbReference type="AlphaFoldDB" id="A0A0B7H2F6"/>
<organism evidence="1 2">
    <name type="scientific">Capnocytophaga cynodegmi</name>
    <dbReference type="NCBI Taxonomy" id="28189"/>
    <lineage>
        <taxon>Bacteria</taxon>
        <taxon>Pseudomonadati</taxon>
        <taxon>Bacteroidota</taxon>
        <taxon>Flavobacteriia</taxon>
        <taxon>Flavobacteriales</taxon>
        <taxon>Flavobacteriaceae</taxon>
        <taxon>Capnocytophaga</taxon>
    </lineage>
</organism>
<keyword evidence="2" id="KW-1185">Reference proteome</keyword>
<evidence type="ECO:0000313" key="1">
    <source>
        <dbReference type="EMBL" id="CEN32689.1"/>
    </source>
</evidence>
<protein>
    <submittedName>
        <fullName evidence="1">Uncharacterized protein</fullName>
    </submittedName>
</protein>